<reference evidence="3" key="1">
    <citation type="submission" date="2021-05" db="EMBL/GenBank/DDBJ databases">
        <authorList>
            <person name="Stam R."/>
        </authorList>
    </citation>
    <scope>NUCLEOTIDE SEQUENCE</scope>
    <source>
        <strain evidence="3">CS162</strain>
    </source>
</reference>
<gene>
    <name evidence="3" type="ORF">ALTATR162_LOCUS5271</name>
</gene>
<name>A0A8J2I2Q0_9PLEO</name>
<proteinExistence type="predicted"/>
<evidence type="ECO:0000256" key="1">
    <source>
        <dbReference type="SAM" id="MobiDB-lite"/>
    </source>
</evidence>
<dbReference type="Proteomes" id="UP000676310">
    <property type="component" value="Unassembled WGS sequence"/>
</dbReference>
<dbReference type="OrthoDB" id="3688293at2759"/>
<keyword evidence="2" id="KW-0472">Membrane</keyword>
<comment type="caution">
    <text evidence="3">The sequence shown here is derived from an EMBL/GenBank/DDBJ whole genome shotgun (WGS) entry which is preliminary data.</text>
</comment>
<evidence type="ECO:0000313" key="3">
    <source>
        <dbReference type="EMBL" id="CAG5158821.1"/>
    </source>
</evidence>
<keyword evidence="2" id="KW-1133">Transmembrane helix</keyword>
<feature type="transmembrane region" description="Helical" evidence="2">
    <location>
        <begin position="12"/>
        <end position="37"/>
    </location>
</feature>
<feature type="compositionally biased region" description="Gly residues" evidence="1">
    <location>
        <begin position="332"/>
        <end position="353"/>
    </location>
</feature>
<dbReference type="RefSeq" id="XP_043168825.1">
    <property type="nucleotide sequence ID" value="XM_043312890.1"/>
</dbReference>
<feature type="region of interest" description="Disordered" evidence="1">
    <location>
        <begin position="317"/>
        <end position="354"/>
    </location>
</feature>
<evidence type="ECO:0000313" key="4">
    <source>
        <dbReference type="Proteomes" id="UP000676310"/>
    </source>
</evidence>
<keyword evidence="2" id="KW-0812">Transmembrane</keyword>
<dbReference type="AlphaFoldDB" id="A0A8J2I2Q0"/>
<protein>
    <submittedName>
        <fullName evidence="3">Uncharacterized protein</fullName>
    </submittedName>
</protein>
<organism evidence="3 4">
    <name type="scientific">Alternaria atra</name>
    <dbReference type="NCBI Taxonomy" id="119953"/>
    <lineage>
        <taxon>Eukaryota</taxon>
        <taxon>Fungi</taxon>
        <taxon>Dikarya</taxon>
        <taxon>Ascomycota</taxon>
        <taxon>Pezizomycotina</taxon>
        <taxon>Dothideomycetes</taxon>
        <taxon>Pleosporomycetidae</taxon>
        <taxon>Pleosporales</taxon>
        <taxon>Pleosporineae</taxon>
        <taxon>Pleosporaceae</taxon>
        <taxon>Alternaria</taxon>
        <taxon>Alternaria sect. Ulocladioides</taxon>
    </lineage>
</organism>
<sequence length="359" mass="39983">MPPLERRSADLSLQGTVAIIILVIIFLSGIFCTIIFFKICSKQRRRERAMRRMQEERTPFVGAQYIAPAGAPSNDQEPLPAELHNEQQYGYTGPLELQGTGRLEPLPAQQLDGYMAAPKFDDSKPVELPANFYSRQQINTRPANNRDLIDASNIPIFDPMDPITGNTVSADGDSNITDNIRMEGGEAPNNEADGEAENYIIDDTPHCPSSKSIGLFWGVLSPATPFTIQYLPDPDIHYWSLSLITALNRLTDLTRSAHKRDAVYFTVRHMNERNEISGNNVDEDVSVLMAIAGDFVIRLEDVEYSIRKMRSRVNIYRPDYQGQGRSRSHGRGNYGSGRGGRGSRGGGPRGHQGWGIFVI</sequence>
<keyword evidence="4" id="KW-1185">Reference proteome</keyword>
<evidence type="ECO:0000256" key="2">
    <source>
        <dbReference type="SAM" id="Phobius"/>
    </source>
</evidence>
<dbReference type="EMBL" id="CAJRGZ010000019">
    <property type="protein sequence ID" value="CAG5158821.1"/>
    <property type="molecule type" value="Genomic_DNA"/>
</dbReference>
<dbReference type="GeneID" id="67017031"/>
<accession>A0A8J2I2Q0</accession>